<keyword evidence="2" id="KW-1185">Reference proteome</keyword>
<dbReference type="OrthoDB" id="8041036at2"/>
<reference evidence="1 2" key="1">
    <citation type="submission" date="2019-06" db="EMBL/GenBank/DDBJ databases">
        <title>Description of Kitasatospora acidophila sp. nov. isolated from pine grove soil, and reclassification of Streptomyces novaecaesareae to Kitasatospora novaeceasareae comb. nov.</title>
        <authorList>
            <person name="Kim M.J."/>
        </authorList>
    </citation>
    <scope>NUCLEOTIDE SEQUENCE [LARGE SCALE GENOMIC DNA]</scope>
    <source>
        <strain evidence="1 2">MMS16-CNU292</strain>
    </source>
</reference>
<protein>
    <recommendedName>
        <fullName evidence="3">Glutathionylspermidine synthase pre-ATP-grasp-like domain-containing protein</fullName>
    </recommendedName>
</protein>
<gene>
    <name evidence="1" type="ORF">E6W39_03190</name>
</gene>
<organism evidence="1 2">
    <name type="scientific">Kitasatospora acidiphila</name>
    <dbReference type="NCBI Taxonomy" id="2567942"/>
    <lineage>
        <taxon>Bacteria</taxon>
        <taxon>Bacillati</taxon>
        <taxon>Actinomycetota</taxon>
        <taxon>Actinomycetes</taxon>
        <taxon>Kitasatosporales</taxon>
        <taxon>Streptomycetaceae</taxon>
        <taxon>Kitasatospora</taxon>
    </lineage>
</organism>
<accession>A0A540WDJ2</accession>
<dbReference type="AlphaFoldDB" id="A0A540WDJ2"/>
<evidence type="ECO:0000313" key="2">
    <source>
        <dbReference type="Proteomes" id="UP000319103"/>
    </source>
</evidence>
<name>A0A540WDJ2_9ACTN</name>
<dbReference type="Proteomes" id="UP000319103">
    <property type="component" value="Unassembled WGS sequence"/>
</dbReference>
<evidence type="ECO:0008006" key="3">
    <source>
        <dbReference type="Google" id="ProtNLM"/>
    </source>
</evidence>
<proteinExistence type="predicted"/>
<dbReference type="EMBL" id="VIGB01000003">
    <property type="protein sequence ID" value="TQF07105.1"/>
    <property type="molecule type" value="Genomic_DNA"/>
</dbReference>
<dbReference type="SUPFAM" id="SSF56059">
    <property type="entry name" value="Glutathione synthetase ATP-binding domain-like"/>
    <property type="match status" value="1"/>
</dbReference>
<sequence length="446" mass="49116">MDGVREHGAVASELIGNQPENEMLVAFYRGRFLSRPLFLGYEERVRLQADLENLHSALTSLPERLFGGDLGAFARAVGMTDVQVSAILRSRGAAVTKQIRADMYVDESGFKLLEYNMGSALGGIDVGEMSRALLEHPLMREFAEKHRLGYTDFTTEKLHDIVAESGFAPDDDPVVVIADWPSSYVDLAPYIALTVDHWRARGMNVHGCHVGELEVRDGAVRLGDVKVDIIHRLFLIEDLLESEEAVALLDPVLDAAAAGQVKIFTPMESEAFASKGALAMLSDEGNRHLLTEEERESLDRILPWTRMLRPGKVTLENGELVEMLDYVLAHQEDLVLKPTLLHGGQGVLLGWEEQVTPEVWREQVTAGLDGPYLVQRRVDPLTEYFPDEQGELVPWLLVWGIFGAQRGFGGIYARGTTLESKAGVVNTASGAYAGTGLHELGPDETA</sequence>
<comment type="caution">
    <text evidence="1">The sequence shown here is derived from an EMBL/GenBank/DDBJ whole genome shotgun (WGS) entry which is preliminary data.</text>
</comment>
<evidence type="ECO:0000313" key="1">
    <source>
        <dbReference type="EMBL" id="TQF07105.1"/>
    </source>
</evidence>